<gene>
    <name evidence="1" type="ORF">BFP71_09875</name>
</gene>
<keyword evidence="2" id="KW-1185">Reference proteome</keyword>
<name>A0A1E5SL44_9BACT</name>
<dbReference type="OrthoDB" id="975430at2"/>
<dbReference type="RefSeq" id="WP_069835311.1">
    <property type="nucleotide sequence ID" value="NZ_MDGQ01000005.1"/>
</dbReference>
<organism evidence="1 2">
    <name type="scientific">Roseivirga misakiensis</name>
    <dbReference type="NCBI Taxonomy" id="1563681"/>
    <lineage>
        <taxon>Bacteria</taxon>
        <taxon>Pseudomonadati</taxon>
        <taxon>Bacteroidota</taxon>
        <taxon>Cytophagia</taxon>
        <taxon>Cytophagales</taxon>
        <taxon>Roseivirgaceae</taxon>
        <taxon>Roseivirga</taxon>
    </lineage>
</organism>
<evidence type="ECO:0000313" key="1">
    <source>
        <dbReference type="EMBL" id="OEJ99848.1"/>
    </source>
</evidence>
<protein>
    <submittedName>
        <fullName evidence="1">Uncharacterized protein</fullName>
    </submittedName>
</protein>
<accession>A0A1E5SL44</accession>
<proteinExistence type="predicted"/>
<dbReference type="Proteomes" id="UP000095552">
    <property type="component" value="Unassembled WGS sequence"/>
</dbReference>
<sequence>MKKIFCLFLILTVHQLSGQNLDWWDALHDYPNAAGTDRDRYVSISPGYFGPNALRIPVLRNGKIDNELWSENTIEYHFGQGDNTLNHWSEFNIPLAKDKAVLYVQSIAWEYWEVTDEIRDERRMRSRSGIGWNTGDTSFGVILRIANEDKSRLPNITFRAHSKTTTGGNVSNARFTDASMFFWEATVSKTILKTDDSSLLLKGMLGFYTWQTNKNGLPNGSDFFQNDAGTYGVGIEWTKGKWFVASDVSGYHGYIENRDTPSAWRNQIQYRLGKHIALYSNFNVGLNSWGWQTVTIGYRHFFKTID</sequence>
<comment type="caution">
    <text evidence="1">The sequence shown here is derived from an EMBL/GenBank/DDBJ whole genome shotgun (WGS) entry which is preliminary data.</text>
</comment>
<reference evidence="1 2" key="1">
    <citation type="submission" date="2016-08" db="EMBL/GenBank/DDBJ databases">
        <title>Draft genome of Fabibacter sp. strain SK-8.</title>
        <authorList>
            <person name="Wong S.-K."/>
            <person name="Hamasaki K."/>
            <person name="Yoshizawa S."/>
        </authorList>
    </citation>
    <scope>NUCLEOTIDE SEQUENCE [LARGE SCALE GENOMIC DNA]</scope>
    <source>
        <strain evidence="1 2">SK-8</strain>
    </source>
</reference>
<evidence type="ECO:0000313" key="2">
    <source>
        <dbReference type="Proteomes" id="UP000095552"/>
    </source>
</evidence>
<dbReference type="EMBL" id="MDGQ01000005">
    <property type="protein sequence ID" value="OEJ99848.1"/>
    <property type="molecule type" value="Genomic_DNA"/>
</dbReference>
<dbReference type="AlphaFoldDB" id="A0A1E5SL44"/>